<dbReference type="InterPro" id="IPR016181">
    <property type="entry name" value="Acyl_CoA_acyltransferase"/>
</dbReference>
<dbReference type="Pfam" id="PF00583">
    <property type="entry name" value="Acetyltransf_1"/>
    <property type="match status" value="1"/>
</dbReference>
<reference evidence="5" key="2">
    <citation type="submission" date="2020-01" db="EMBL/GenBank/DDBJ databases">
        <authorList>
            <person name="Campanaro S."/>
        </authorList>
    </citation>
    <scope>NUCLEOTIDE SEQUENCE</scope>
    <source>
        <strain evidence="5">AS01afH2WH_6</strain>
    </source>
</reference>
<evidence type="ECO:0000256" key="2">
    <source>
        <dbReference type="ARBA" id="ARBA00023315"/>
    </source>
</evidence>
<reference evidence="5" key="1">
    <citation type="journal article" date="2020" name="Biotechnol. Biofuels">
        <title>New insights from the biogas microbiome by comprehensive genome-resolved metagenomics of nearly 1600 species originating from multiple anaerobic digesters.</title>
        <authorList>
            <person name="Campanaro S."/>
            <person name="Treu L."/>
            <person name="Rodriguez-R L.M."/>
            <person name="Kovalovszki A."/>
            <person name="Ziels R.M."/>
            <person name="Maus I."/>
            <person name="Zhu X."/>
            <person name="Kougias P.G."/>
            <person name="Basile A."/>
            <person name="Luo G."/>
            <person name="Schluter A."/>
            <person name="Konstantinidis K.T."/>
            <person name="Angelidaki I."/>
        </authorList>
    </citation>
    <scope>NUCLEOTIDE SEQUENCE</scope>
    <source>
        <strain evidence="5">AS01afH2WH_6</strain>
    </source>
</reference>
<dbReference type="PROSITE" id="PS51186">
    <property type="entry name" value="GNAT"/>
    <property type="match status" value="1"/>
</dbReference>
<dbReference type="InterPro" id="IPR000182">
    <property type="entry name" value="GNAT_dom"/>
</dbReference>
<keyword evidence="2" id="KW-0012">Acyltransferase</keyword>
<name>A0A971IBB7_9BIFI</name>
<dbReference type="InterPro" id="IPR006464">
    <property type="entry name" value="AcTrfase_RimI/Ard1"/>
</dbReference>
<proteinExistence type="predicted"/>
<dbReference type="GO" id="GO:0005840">
    <property type="term" value="C:ribosome"/>
    <property type="evidence" value="ECO:0007669"/>
    <property type="project" value="UniProtKB-KW"/>
</dbReference>
<protein>
    <submittedName>
        <fullName evidence="5">Ribosomal protein S18-alanine N-acetyltransferase</fullName>
    </submittedName>
</protein>
<evidence type="ECO:0000256" key="1">
    <source>
        <dbReference type="ARBA" id="ARBA00022679"/>
    </source>
</evidence>
<comment type="caution">
    <text evidence="5">The sequence shown here is derived from an EMBL/GenBank/DDBJ whole genome shotgun (WGS) entry which is preliminary data.</text>
</comment>
<keyword evidence="1" id="KW-0808">Transferase</keyword>
<dbReference type="RefSeq" id="WP_273172538.1">
    <property type="nucleotide sequence ID" value="NZ_CP181270.1"/>
</dbReference>
<evidence type="ECO:0000313" key="5">
    <source>
        <dbReference type="EMBL" id="NLT78995.1"/>
    </source>
</evidence>
<evidence type="ECO:0000313" key="6">
    <source>
        <dbReference type="Proteomes" id="UP000767327"/>
    </source>
</evidence>
<dbReference type="PANTHER" id="PTHR42919">
    <property type="entry name" value="N-ALPHA-ACETYLTRANSFERASE"/>
    <property type="match status" value="1"/>
</dbReference>
<evidence type="ECO:0000259" key="4">
    <source>
        <dbReference type="PROSITE" id="PS51186"/>
    </source>
</evidence>
<dbReference type="InterPro" id="IPR051556">
    <property type="entry name" value="N-term/lysine_N-AcTrnsfr"/>
</dbReference>
<organism evidence="5 6">
    <name type="scientific">Bifidobacterium crudilactis</name>
    <dbReference type="NCBI Taxonomy" id="327277"/>
    <lineage>
        <taxon>Bacteria</taxon>
        <taxon>Bacillati</taxon>
        <taxon>Actinomycetota</taxon>
        <taxon>Actinomycetes</taxon>
        <taxon>Bifidobacteriales</taxon>
        <taxon>Bifidobacteriaceae</taxon>
        <taxon>Bifidobacterium</taxon>
    </lineage>
</organism>
<dbReference type="EMBL" id="JAAXZR010000007">
    <property type="protein sequence ID" value="NLT78995.1"/>
    <property type="molecule type" value="Genomic_DNA"/>
</dbReference>
<keyword evidence="5" id="KW-0687">Ribonucleoprotein</keyword>
<dbReference type="PANTHER" id="PTHR42919:SF8">
    <property type="entry name" value="N-ALPHA-ACETYLTRANSFERASE 50"/>
    <property type="match status" value="1"/>
</dbReference>
<accession>A0A971IBB7</accession>
<keyword evidence="5" id="KW-0689">Ribosomal protein</keyword>
<dbReference type="AlphaFoldDB" id="A0A971IBB7"/>
<gene>
    <name evidence="5" type="primary">rimI</name>
    <name evidence="5" type="ORF">GXW98_01740</name>
</gene>
<dbReference type="SUPFAM" id="SSF55729">
    <property type="entry name" value="Acyl-CoA N-acyltransferases (Nat)"/>
    <property type="match status" value="1"/>
</dbReference>
<dbReference type="Proteomes" id="UP000767327">
    <property type="component" value="Unassembled WGS sequence"/>
</dbReference>
<sequence length="184" mass="20484">MIRALSEKDIASIATLEHELFGAGAWSEALVRQEINAPARTYAVDVDDDGTLRAYAGYWYDGDDAELMTIGVGRQHQQQGLATSLLRYLLKEAALQGAHRMLLEVRVDNTAALALYKTFGFERIGLRKRYYQPEGIDAYTMALDIDRWSALSQAGPVQPQEGQPSDMQAKRQNDSMDTGLEGNR</sequence>
<dbReference type="NCBIfam" id="TIGR01575">
    <property type="entry name" value="rimI"/>
    <property type="match status" value="1"/>
</dbReference>
<evidence type="ECO:0000256" key="3">
    <source>
        <dbReference type="SAM" id="MobiDB-lite"/>
    </source>
</evidence>
<dbReference type="CDD" id="cd04301">
    <property type="entry name" value="NAT_SF"/>
    <property type="match status" value="1"/>
</dbReference>
<feature type="domain" description="N-acetyltransferase" evidence="4">
    <location>
        <begin position="1"/>
        <end position="146"/>
    </location>
</feature>
<dbReference type="GO" id="GO:0008080">
    <property type="term" value="F:N-acetyltransferase activity"/>
    <property type="evidence" value="ECO:0007669"/>
    <property type="project" value="InterPro"/>
</dbReference>
<dbReference type="Gene3D" id="3.40.630.30">
    <property type="match status" value="1"/>
</dbReference>
<feature type="region of interest" description="Disordered" evidence="3">
    <location>
        <begin position="153"/>
        <end position="184"/>
    </location>
</feature>